<evidence type="ECO:0000259" key="1">
    <source>
        <dbReference type="PROSITE" id="PS51094"/>
    </source>
</evidence>
<keyword evidence="2" id="KW-0670">Pyruvate</keyword>
<organism evidence="2 3">
    <name type="scientific">Streptococcus equinus ATCC 700338</name>
    <dbReference type="NCBI Taxonomy" id="864569"/>
    <lineage>
        <taxon>Bacteria</taxon>
        <taxon>Bacillati</taxon>
        <taxon>Bacillota</taxon>
        <taxon>Bacilli</taxon>
        <taxon>Lactobacillales</taxon>
        <taxon>Streptococcaceae</taxon>
        <taxon>Streptococcus</taxon>
    </lineage>
</organism>
<dbReference type="Pfam" id="PF00359">
    <property type="entry name" value="PTS_EIIA_2"/>
    <property type="match status" value="1"/>
</dbReference>
<evidence type="ECO:0000313" key="2">
    <source>
        <dbReference type="EMBL" id="EFM28256.1"/>
    </source>
</evidence>
<dbReference type="EMBL" id="AEEL01000004">
    <property type="protein sequence ID" value="EFM28256.1"/>
    <property type="molecule type" value="Genomic_DNA"/>
</dbReference>
<dbReference type="Proteomes" id="UP000004290">
    <property type="component" value="Unassembled WGS sequence"/>
</dbReference>
<gene>
    <name evidence="2" type="ORF">HMPREF9319_0153</name>
</gene>
<dbReference type="AlphaFoldDB" id="E0PBD0"/>
<sequence length="160" mass="18587">GDQMTQLFAEDTVYISEQQDQKSVFKEIAQKLFEKGLVTEEYLDNLIDREENYPTALPLSPIDSSLPNIAIPHTESQFVNVTRIVPVKLEHAITFHNMILPDEKLEVSFLFMILNNEEKEQAGLLAAIMDFINRQDKEALIKFFNSENTERIYQFLKNNF</sequence>
<dbReference type="PANTHER" id="PTHR47738:SF3">
    <property type="entry name" value="PHOSPHOTRANSFERASE SYSTEM MANNITOL_FRUCTOSE-SPECIFIC IIA DOMAIN CONTAINING PROTEIN"/>
    <property type="match status" value="1"/>
</dbReference>
<dbReference type="HOGENOM" id="CLU_072531_6_1_9"/>
<dbReference type="InterPro" id="IPR051541">
    <property type="entry name" value="PTS_SugarTrans_NitroReg"/>
</dbReference>
<dbReference type="PANTHER" id="PTHR47738">
    <property type="entry name" value="PTS SYSTEM FRUCTOSE-LIKE EIIA COMPONENT-RELATED"/>
    <property type="match status" value="1"/>
</dbReference>
<reference evidence="2 3" key="1">
    <citation type="submission" date="2010-07" db="EMBL/GenBank/DDBJ databases">
        <authorList>
            <person name="Muzny D."/>
            <person name="Qin X."/>
            <person name="Deng J."/>
            <person name="Jiang H."/>
            <person name="Liu Y."/>
            <person name="Qu J."/>
            <person name="Song X.-Z."/>
            <person name="Zhang L."/>
            <person name="Thornton R."/>
            <person name="Coyle M."/>
            <person name="Francisco L."/>
            <person name="Jackson L."/>
            <person name="Javaid M."/>
            <person name="Korchina V."/>
            <person name="Kovar C."/>
            <person name="Mata R."/>
            <person name="Mathew T."/>
            <person name="Ngo R."/>
            <person name="Nguyen L."/>
            <person name="Nguyen N."/>
            <person name="Okwuonu G."/>
            <person name="Ongeri F."/>
            <person name="Pham C."/>
            <person name="Simmons D."/>
            <person name="Wilczek-Boney K."/>
            <person name="Hale W."/>
            <person name="Jakkamsetti A."/>
            <person name="Pham P."/>
            <person name="Ruth R."/>
            <person name="San Lucas F."/>
            <person name="Warren J."/>
            <person name="Zhang J."/>
            <person name="Zhao Z."/>
            <person name="Zhou C."/>
            <person name="Zhu D."/>
            <person name="Lee S."/>
            <person name="Bess C."/>
            <person name="Blankenburg K."/>
            <person name="Forbes L."/>
            <person name="Fu Q."/>
            <person name="Gubbala S."/>
            <person name="Hirani K."/>
            <person name="Jayaseelan J.C."/>
            <person name="Lara F."/>
            <person name="Munidasa M."/>
            <person name="Palculict T."/>
            <person name="Patil S."/>
            <person name="Pu L.-L."/>
            <person name="Saada N."/>
            <person name="Tang L."/>
            <person name="Weissenberger G."/>
            <person name="Zhu Y."/>
            <person name="Hemphill L."/>
            <person name="Shang Y."/>
            <person name="Youmans B."/>
            <person name="Ayvaz T."/>
            <person name="Ross M."/>
            <person name="Santibanez J."/>
            <person name="Aqrawi P."/>
            <person name="Gross S."/>
            <person name="Joshi V."/>
            <person name="Fowler G."/>
            <person name="Nazareth L."/>
            <person name="Reid J."/>
            <person name="Worley K."/>
            <person name="Petrosino J."/>
            <person name="Highlander S."/>
            <person name="Gibbs R."/>
        </authorList>
    </citation>
    <scope>NUCLEOTIDE SEQUENCE [LARGE SCALE GENOMIC DNA]</scope>
    <source>
        <strain evidence="2 3">ATCC 700338</strain>
    </source>
</reference>
<feature type="non-terminal residue" evidence="2">
    <location>
        <position position="1"/>
    </location>
</feature>
<dbReference type="Gene3D" id="3.40.930.10">
    <property type="entry name" value="Mannitol-specific EII, Chain A"/>
    <property type="match status" value="1"/>
</dbReference>
<protein>
    <submittedName>
        <fullName evidence="2">Phosphoenolpyruvate-dependent sugar phosphotransferase system, EIIA 2</fullName>
    </submittedName>
</protein>
<dbReference type="CDD" id="cd00211">
    <property type="entry name" value="PTS_IIA_fru"/>
    <property type="match status" value="1"/>
</dbReference>
<keyword evidence="3" id="KW-1185">Reference proteome</keyword>
<feature type="domain" description="PTS EIIA type-2" evidence="1">
    <location>
        <begin position="5"/>
        <end position="159"/>
    </location>
</feature>
<keyword evidence="2" id="KW-0808">Transferase</keyword>
<dbReference type="SUPFAM" id="SSF55804">
    <property type="entry name" value="Phoshotransferase/anion transport protein"/>
    <property type="match status" value="1"/>
</dbReference>
<proteinExistence type="predicted"/>
<evidence type="ECO:0000313" key="3">
    <source>
        <dbReference type="Proteomes" id="UP000004290"/>
    </source>
</evidence>
<dbReference type="GO" id="GO:0016740">
    <property type="term" value="F:transferase activity"/>
    <property type="evidence" value="ECO:0007669"/>
    <property type="project" value="UniProtKB-KW"/>
</dbReference>
<dbReference type="InterPro" id="IPR016152">
    <property type="entry name" value="PTrfase/Anion_transptr"/>
</dbReference>
<comment type="caution">
    <text evidence="2">The sequence shown here is derived from an EMBL/GenBank/DDBJ whole genome shotgun (WGS) entry which is preliminary data.</text>
</comment>
<accession>E0PBD0</accession>
<dbReference type="PROSITE" id="PS51094">
    <property type="entry name" value="PTS_EIIA_TYPE_2"/>
    <property type="match status" value="1"/>
</dbReference>
<name>E0PBD0_STREI</name>
<dbReference type="InterPro" id="IPR002178">
    <property type="entry name" value="PTS_EIIA_type-2_dom"/>
</dbReference>